<feature type="binding site" evidence="13">
    <location>
        <position position="289"/>
    </location>
    <ligand>
        <name>NADPH</name>
        <dbReference type="ChEBI" id="CHEBI:57783"/>
    </ligand>
</feature>
<keyword evidence="7 13" id="KW-0594">Phospholipid biosynthesis</keyword>
<evidence type="ECO:0000256" key="15">
    <source>
        <dbReference type="PIRSR" id="PIRSR000114-2"/>
    </source>
</evidence>
<keyword evidence="2 13" id="KW-0444">Lipid biosynthesis</keyword>
<dbReference type="EC" id="1.1.1.94" evidence="10 13"/>
<dbReference type="RefSeq" id="WP_262021690.1">
    <property type="nucleotide sequence ID" value="NZ_AP024897.1"/>
</dbReference>
<dbReference type="PANTHER" id="PTHR11728:SF1">
    <property type="entry name" value="GLYCEROL-3-PHOSPHATE DEHYDROGENASE [NAD(+)] 2, CHLOROPLASTIC"/>
    <property type="match status" value="1"/>
</dbReference>
<dbReference type="Proteomes" id="UP000184600">
    <property type="component" value="Unassembled WGS sequence"/>
</dbReference>
<organism evidence="20 21">
    <name type="scientific">Vibrio quintilis</name>
    <dbReference type="NCBI Taxonomy" id="1117707"/>
    <lineage>
        <taxon>Bacteria</taxon>
        <taxon>Pseudomonadati</taxon>
        <taxon>Pseudomonadota</taxon>
        <taxon>Gammaproteobacteria</taxon>
        <taxon>Vibrionales</taxon>
        <taxon>Vibrionaceae</taxon>
        <taxon>Vibrio</taxon>
    </lineage>
</organism>
<evidence type="ECO:0000256" key="17">
    <source>
        <dbReference type="RuleBase" id="RU000437"/>
    </source>
</evidence>
<evidence type="ECO:0000256" key="12">
    <source>
        <dbReference type="ARBA" id="ARBA00080511"/>
    </source>
</evidence>
<dbReference type="GO" id="GO:0051287">
    <property type="term" value="F:NAD binding"/>
    <property type="evidence" value="ECO:0007669"/>
    <property type="project" value="InterPro"/>
</dbReference>
<feature type="binding site" evidence="16">
    <location>
        <begin position="18"/>
        <end position="23"/>
    </location>
    <ligand>
        <name>NAD(+)</name>
        <dbReference type="ChEBI" id="CHEBI:57540"/>
    </ligand>
</feature>
<proteinExistence type="inferred from homology"/>
<dbReference type="NCBIfam" id="NF000942">
    <property type="entry name" value="PRK00094.1-4"/>
    <property type="match status" value="1"/>
</dbReference>
<dbReference type="InterPro" id="IPR006168">
    <property type="entry name" value="G3P_DH_NAD-dep"/>
</dbReference>
<dbReference type="PIRSF" id="PIRSF000114">
    <property type="entry name" value="Glycerol-3-P_dh"/>
    <property type="match status" value="1"/>
</dbReference>
<dbReference type="HAMAP" id="MF_00394">
    <property type="entry name" value="NAD_Glyc3P_dehydrog"/>
    <property type="match status" value="1"/>
</dbReference>
<dbReference type="Gene3D" id="1.10.1040.10">
    <property type="entry name" value="N-(1-d-carboxylethyl)-l-norvaline Dehydrogenase, domain 2"/>
    <property type="match status" value="1"/>
</dbReference>
<evidence type="ECO:0000256" key="13">
    <source>
        <dbReference type="HAMAP-Rule" id="MF_00394"/>
    </source>
</evidence>
<feature type="domain" description="Glycerol-3-phosphate dehydrogenase NAD-dependent C-terminal" evidence="19">
    <location>
        <begin position="190"/>
        <end position="327"/>
    </location>
</feature>
<feature type="domain" description="Glycerol-3-phosphate dehydrogenase NAD-dependent N-terminal" evidence="18">
    <location>
        <begin position="14"/>
        <end position="169"/>
    </location>
</feature>
<comment type="function">
    <text evidence="13">Catalyzes the reduction of the glycolytic intermediate dihydroxyacetone phosphate (DHAP) to sn-glycerol 3-phosphate (G3P), the key precursor for phospholipid synthesis.</text>
</comment>
<dbReference type="InterPro" id="IPR006109">
    <property type="entry name" value="G3P_DH_NAD-dep_C"/>
</dbReference>
<keyword evidence="13" id="KW-0547">Nucleotide-binding</keyword>
<dbReference type="InterPro" id="IPR036291">
    <property type="entry name" value="NAD(P)-bd_dom_sf"/>
</dbReference>
<dbReference type="FunFam" id="3.40.50.720:FF:000019">
    <property type="entry name" value="Glycerol-3-phosphate dehydrogenase [NAD(P)+]"/>
    <property type="match status" value="1"/>
</dbReference>
<dbReference type="Pfam" id="PF01210">
    <property type="entry name" value="NAD_Gly3P_dh_N"/>
    <property type="match status" value="1"/>
</dbReference>
<evidence type="ECO:0000256" key="1">
    <source>
        <dbReference type="ARBA" id="ARBA00011009"/>
    </source>
</evidence>
<feature type="binding site" evidence="13">
    <location>
        <position position="147"/>
    </location>
    <ligand>
        <name>sn-glycerol 3-phosphate</name>
        <dbReference type="ChEBI" id="CHEBI:57597"/>
    </ligand>
</feature>
<comment type="pathway">
    <text evidence="13">Membrane lipid metabolism; glycerophospholipid metabolism.</text>
</comment>
<dbReference type="AlphaFoldDB" id="A0A1M7YYN7"/>
<evidence type="ECO:0000256" key="11">
    <source>
        <dbReference type="ARBA" id="ARBA00069372"/>
    </source>
</evidence>
<reference evidence="21" key="1">
    <citation type="submission" date="2016-12" db="EMBL/GenBank/DDBJ databases">
        <authorList>
            <person name="Rodrigo-Torres L."/>
            <person name="Arahal R.D."/>
            <person name="Lucena T."/>
        </authorList>
    </citation>
    <scope>NUCLEOTIDE SEQUENCE [LARGE SCALE GENOMIC DNA]</scope>
</reference>
<evidence type="ECO:0000256" key="10">
    <source>
        <dbReference type="ARBA" id="ARBA00066687"/>
    </source>
</evidence>
<feature type="binding site" evidence="13">
    <location>
        <position position="21"/>
    </location>
    <ligand>
        <name>NADPH</name>
        <dbReference type="ChEBI" id="CHEBI:57783"/>
    </ligand>
</feature>
<name>A0A1M7YYN7_9VIBR</name>
<dbReference type="GO" id="GO:0005829">
    <property type="term" value="C:cytosol"/>
    <property type="evidence" value="ECO:0007669"/>
    <property type="project" value="TreeGrafter"/>
</dbReference>
<dbReference type="InterPro" id="IPR013328">
    <property type="entry name" value="6PGD_dom2"/>
</dbReference>
<dbReference type="PRINTS" id="PR00077">
    <property type="entry name" value="GPDHDRGNASE"/>
</dbReference>
<evidence type="ECO:0000256" key="9">
    <source>
        <dbReference type="ARBA" id="ARBA00052716"/>
    </source>
</evidence>
<keyword evidence="4 13" id="KW-0560">Oxidoreductase</keyword>
<feature type="binding site" evidence="13">
    <location>
        <position position="42"/>
    </location>
    <ligand>
        <name>NADPH</name>
        <dbReference type="ChEBI" id="CHEBI:57783"/>
    </ligand>
</feature>
<dbReference type="NCBIfam" id="NF000939">
    <property type="entry name" value="PRK00094.1-1"/>
    <property type="match status" value="1"/>
</dbReference>
<gene>
    <name evidence="13 20" type="primary">gpsA</name>
    <name evidence="20" type="ORF">VQ7734_03474</name>
</gene>
<evidence type="ECO:0000256" key="6">
    <source>
        <dbReference type="ARBA" id="ARBA00023098"/>
    </source>
</evidence>
<protein>
    <recommendedName>
        <fullName evidence="11 13">Glycerol-3-phosphate dehydrogenase [NAD(P)+]</fullName>
        <ecNumber evidence="10 13">1.1.1.94</ecNumber>
    </recommendedName>
    <alternativeName>
        <fullName evidence="13">NAD(P)(+)-dependent glycerol-3-phosphate dehydrogenase</fullName>
    </alternativeName>
    <alternativeName>
        <fullName evidence="12 13">NAD(P)H-dependent dihydroxyacetone-phosphate reductase</fullName>
    </alternativeName>
</protein>
<dbReference type="InterPro" id="IPR008927">
    <property type="entry name" value="6-PGluconate_DH-like_C_sf"/>
</dbReference>
<feature type="binding site" evidence="13">
    <location>
        <position position="254"/>
    </location>
    <ligand>
        <name>sn-glycerol 3-phosphate</name>
        <dbReference type="ChEBI" id="CHEBI:57597"/>
    </ligand>
</feature>
<evidence type="ECO:0000259" key="18">
    <source>
        <dbReference type="Pfam" id="PF01210"/>
    </source>
</evidence>
<feature type="binding site" evidence="13">
    <location>
        <position position="201"/>
    </location>
    <ligand>
        <name>sn-glycerol 3-phosphate</name>
        <dbReference type="ChEBI" id="CHEBI:57597"/>
    </ligand>
</feature>
<evidence type="ECO:0000259" key="19">
    <source>
        <dbReference type="Pfam" id="PF07479"/>
    </source>
</evidence>
<feature type="binding site" evidence="13">
    <location>
        <position position="116"/>
    </location>
    <ligand>
        <name>sn-glycerol 3-phosphate</name>
        <dbReference type="ChEBI" id="CHEBI:57597"/>
    </ligand>
</feature>
<keyword evidence="21" id="KW-1185">Reference proteome</keyword>
<evidence type="ECO:0000256" key="2">
    <source>
        <dbReference type="ARBA" id="ARBA00022516"/>
    </source>
</evidence>
<feature type="active site" description="Proton acceptor" evidence="13 14">
    <location>
        <position position="201"/>
    </location>
</feature>
<comment type="caution">
    <text evidence="13">Lacks conserved residue(s) required for the propagation of feature annotation.</text>
</comment>
<evidence type="ECO:0000256" key="3">
    <source>
        <dbReference type="ARBA" id="ARBA00022857"/>
    </source>
</evidence>
<dbReference type="Pfam" id="PF07479">
    <property type="entry name" value="NAD_Gly3P_dh_C"/>
    <property type="match status" value="1"/>
</dbReference>
<feature type="binding site" evidence="15">
    <location>
        <position position="116"/>
    </location>
    <ligand>
        <name>substrate</name>
    </ligand>
</feature>
<dbReference type="GO" id="GO:0046167">
    <property type="term" value="P:glycerol-3-phosphate biosynthetic process"/>
    <property type="evidence" value="ECO:0007669"/>
    <property type="project" value="UniProtKB-UniRule"/>
</dbReference>
<feature type="binding site" evidence="13">
    <location>
        <position position="116"/>
    </location>
    <ligand>
        <name>NADPH</name>
        <dbReference type="ChEBI" id="CHEBI:57783"/>
    </ligand>
</feature>
<dbReference type="GO" id="GO:0005975">
    <property type="term" value="P:carbohydrate metabolic process"/>
    <property type="evidence" value="ECO:0007669"/>
    <property type="project" value="InterPro"/>
</dbReference>
<accession>A0A1M7YYN7</accession>
<feature type="binding site" evidence="13">
    <location>
        <position position="266"/>
    </location>
    <ligand>
        <name>sn-glycerol 3-phosphate</name>
        <dbReference type="ChEBI" id="CHEBI:57597"/>
    </ligand>
</feature>
<dbReference type="NCBIfam" id="NF000940">
    <property type="entry name" value="PRK00094.1-2"/>
    <property type="match status" value="1"/>
</dbReference>
<evidence type="ECO:0000256" key="14">
    <source>
        <dbReference type="PIRSR" id="PIRSR000114-1"/>
    </source>
</evidence>
<dbReference type="Gene3D" id="3.40.50.720">
    <property type="entry name" value="NAD(P)-binding Rossmann-like Domain"/>
    <property type="match status" value="1"/>
</dbReference>
<dbReference type="UniPathway" id="UPA00940"/>
<comment type="catalytic activity">
    <reaction evidence="9">
        <text>sn-glycerol 3-phosphate + NADP(+) = dihydroxyacetone phosphate + NADPH + H(+)</text>
        <dbReference type="Rhea" id="RHEA:11096"/>
        <dbReference type="ChEBI" id="CHEBI:15378"/>
        <dbReference type="ChEBI" id="CHEBI:57597"/>
        <dbReference type="ChEBI" id="CHEBI:57642"/>
        <dbReference type="ChEBI" id="CHEBI:57783"/>
        <dbReference type="ChEBI" id="CHEBI:58349"/>
        <dbReference type="EC" id="1.1.1.94"/>
    </reaction>
    <physiologicalReaction direction="right-to-left" evidence="9">
        <dbReference type="Rhea" id="RHEA:11098"/>
    </physiologicalReaction>
</comment>
<feature type="binding site" evidence="13">
    <location>
        <position position="149"/>
    </location>
    <ligand>
        <name>NADPH</name>
        <dbReference type="ChEBI" id="CHEBI:57783"/>
    </ligand>
</feature>
<feature type="binding site" evidence="13">
    <location>
        <position position="22"/>
    </location>
    <ligand>
        <name>NADPH</name>
        <dbReference type="ChEBI" id="CHEBI:57783"/>
    </ligand>
</feature>
<evidence type="ECO:0000256" key="5">
    <source>
        <dbReference type="ARBA" id="ARBA00023027"/>
    </source>
</evidence>
<keyword evidence="13" id="KW-0963">Cytoplasm</keyword>
<sequence length="342" mass="36857">MNSQLDQIENAAAMTVIGAGSYGTSLAIALARNGASIVLWGHDAEHMRRLESDRENREFLPDIPFPETLIVEADLQKAVEASRDLLIVVPSHVFGEVLSNIHPFLRKDSRICWATKGLEPETGRLLQDVVYDAVGLEYPLAVISGPTFARELASGLPTAISVASPDAQFVTDLQEKIHCSQTFRVYANSDFTGLQLGGAIKNVIAIGAGISDGMGFGANARTALITRGLAEMSRLGTALGADAGTFMGMAGLGDLVLTCTDNQSRNRRFGLALGQGKTVDVAQSEIGQVVEGYRNTREVWLLASRLGVEMPIVEQIYQVLYQGKDARLASKDLLARDKKSEH</sequence>
<dbReference type="FunFam" id="1.10.1040.10:FF:000001">
    <property type="entry name" value="Glycerol-3-phosphate dehydrogenase [NAD(P)+]"/>
    <property type="match status" value="1"/>
</dbReference>
<feature type="binding site" evidence="13">
    <location>
        <position position="291"/>
    </location>
    <ligand>
        <name>NADPH</name>
        <dbReference type="ChEBI" id="CHEBI:57783"/>
    </ligand>
</feature>
<keyword evidence="3 13" id="KW-0521">NADP</keyword>
<feature type="binding site" evidence="13">
    <location>
        <position position="265"/>
    </location>
    <ligand>
        <name>sn-glycerol 3-phosphate</name>
        <dbReference type="ChEBI" id="CHEBI:57597"/>
    </ligand>
</feature>
<evidence type="ECO:0000256" key="8">
    <source>
        <dbReference type="ARBA" id="ARBA00023264"/>
    </source>
</evidence>
<dbReference type="InterPro" id="IPR011128">
    <property type="entry name" value="G3P_DH_NAD-dep_N"/>
</dbReference>
<evidence type="ECO:0000256" key="4">
    <source>
        <dbReference type="ARBA" id="ARBA00023002"/>
    </source>
</evidence>
<feature type="binding site" evidence="16">
    <location>
        <position position="265"/>
    </location>
    <ligand>
        <name>NAD(+)</name>
        <dbReference type="ChEBI" id="CHEBI:57540"/>
    </ligand>
</feature>
<dbReference type="GO" id="GO:0046168">
    <property type="term" value="P:glycerol-3-phosphate catabolic process"/>
    <property type="evidence" value="ECO:0007669"/>
    <property type="project" value="InterPro"/>
</dbReference>
<comment type="similarity">
    <text evidence="1 13 17">Belongs to the NAD-dependent glycerol-3-phosphate dehydrogenase family.</text>
</comment>
<keyword evidence="5 13" id="KW-0520">NAD</keyword>
<dbReference type="GO" id="GO:0141153">
    <property type="term" value="F:glycerol-3-phosphate dehydrogenase (NADP+) activity"/>
    <property type="evidence" value="ECO:0007669"/>
    <property type="project" value="RHEA"/>
</dbReference>
<evidence type="ECO:0000256" key="16">
    <source>
        <dbReference type="PIRSR" id="PIRSR000114-3"/>
    </source>
</evidence>
<keyword evidence="6 13" id="KW-0443">Lipid metabolism</keyword>
<feature type="binding site" evidence="16">
    <location>
        <position position="149"/>
    </location>
    <ligand>
        <name>NAD(+)</name>
        <dbReference type="ChEBI" id="CHEBI:57540"/>
    </ligand>
</feature>
<keyword evidence="8 13" id="KW-1208">Phospholipid metabolism</keyword>
<dbReference type="SUPFAM" id="SSF51735">
    <property type="entry name" value="NAD(P)-binding Rossmann-fold domains"/>
    <property type="match status" value="1"/>
</dbReference>
<feature type="binding site" evidence="15">
    <location>
        <begin position="265"/>
        <end position="266"/>
    </location>
    <ligand>
        <name>substrate</name>
    </ligand>
</feature>
<dbReference type="GO" id="GO:0141152">
    <property type="term" value="F:glycerol-3-phosphate dehydrogenase (NAD+) activity"/>
    <property type="evidence" value="ECO:0007669"/>
    <property type="project" value="RHEA"/>
</dbReference>
<feature type="binding site" evidence="13">
    <location>
        <position position="264"/>
    </location>
    <ligand>
        <name>sn-glycerol 3-phosphate</name>
        <dbReference type="ChEBI" id="CHEBI:57597"/>
    </ligand>
</feature>
<feature type="binding site" evidence="13">
    <location>
        <position position="145"/>
    </location>
    <ligand>
        <name>sn-glycerol 3-phosphate</name>
        <dbReference type="ChEBI" id="CHEBI:57597"/>
    </ligand>
</feature>
<evidence type="ECO:0000256" key="7">
    <source>
        <dbReference type="ARBA" id="ARBA00023209"/>
    </source>
</evidence>
<dbReference type="EMBL" id="FRFG01000046">
    <property type="protein sequence ID" value="SHO57704.1"/>
    <property type="molecule type" value="Genomic_DNA"/>
</dbReference>
<dbReference type="SUPFAM" id="SSF48179">
    <property type="entry name" value="6-phosphogluconate dehydrogenase C-terminal domain-like"/>
    <property type="match status" value="1"/>
</dbReference>
<feature type="binding site" evidence="13">
    <location>
        <position position="265"/>
    </location>
    <ligand>
        <name>NADPH</name>
        <dbReference type="ChEBI" id="CHEBI:57783"/>
    </ligand>
</feature>
<evidence type="ECO:0000313" key="21">
    <source>
        <dbReference type="Proteomes" id="UP000184600"/>
    </source>
</evidence>
<comment type="catalytic activity">
    <reaction evidence="13">
        <text>sn-glycerol 3-phosphate + NAD(+) = dihydroxyacetone phosphate + NADH + H(+)</text>
        <dbReference type="Rhea" id="RHEA:11092"/>
        <dbReference type="ChEBI" id="CHEBI:15378"/>
        <dbReference type="ChEBI" id="CHEBI:57540"/>
        <dbReference type="ChEBI" id="CHEBI:57597"/>
        <dbReference type="ChEBI" id="CHEBI:57642"/>
        <dbReference type="ChEBI" id="CHEBI:57945"/>
        <dbReference type="EC" id="1.1.1.94"/>
    </reaction>
</comment>
<dbReference type="GO" id="GO:0046474">
    <property type="term" value="P:glycerophospholipid biosynthetic process"/>
    <property type="evidence" value="ECO:0007669"/>
    <property type="project" value="TreeGrafter"/>
</dbReference>
<evidence type="ECO:0000313" key="20">
    <source>
        <dbReference type="EMBL" id="SHO57704.1"/>
    </source>
</evidence>
<dbReference type="PANTHER" id="PTHR11728">
    <property type="entry name" value="GLYCEROL-3-PHOSPHATE DEHYDROGENASE"/>
    <property type="match status" value="1"/>
</dbReference>
<comment type="subcellular location">
    <subcellularLocation>
        <location evidence="13">Cytoplasm</location>
    </subcellularLocation>
</comment>
<dbReference type="PROSITE" id="PS00957">
    <property type="entry name" value="NAD_G3PDH"/>
    <property type="match status" value="1"/>
</dbReference>
<dbReference type="STRING" id="1117707.VQ7734_03474"/>